<accession>A0A553N9N6</accession>
<organism evidence="2 3">
    <name type="scientific">Tigriopus californicus</name>
    <name type="common">Marine copepod</name>
    <dbReference type="NCBI Taxonomy" id="6832"/>
    <lineage>
        <taxon>Eukaryota</taxon>
        <taxon>Metazoa</taxon>
        <taxon>Ecdysozoa</taxon>
        <taxon>Arthropoda</taxon>
        <taxon>Crustacea</taxon>
        <taxon>Multicrustacea</taxon>
        <taxon>Hexanauplia</taxon>
        <taxon>Copepoda</taxon>
        <taxon>Harpacticoida</taxon>
        <taxon>Harpacticidae</taxon>
        <taxon>Tigriopus</taxon>
    </lineage>
</organism>
<keyword evidence="3" id="KW-1185">Reference proteome</keyword>
<evidence type="ECO:0000256" key="1">
    <source>
        <dbReference type="PIRSR" id="PIRSR605301-1"/>
    </source>
</evidence>
<dbReference type="SUPFAM" id="SSF101152">
    <property type="entry name" value="Mob1/phocein"/>
    <property type="match status" value="1"/>
</dbReference>
<feature type="binding site" evidence="1">
    <location>
        <position position="92"/>
    </location>
    <ligand>
        <name>Zn(2+)</name>
        <dbReference type="ChEBI" id="CHEBI:29105"/>
    </ligand>
</feature>
<feature type="binding site" evidence="1">
    <location>
        <position position="179"/>
    </location>
    <ligand>
        <name>Zn(2+)</name>
        <dbReference type="ChEBI" id="CHEBI:29105"/>
    </ligand>
</feature>
<dbReference type="Gene3D" id="1.20.140.30">
    <property type="entry name" value="MOB kinase activator"/>
    <property type="match status" value="1"/>
</dbReference>
<evidence type="ECO:0008006" key="4">
    <source>
        <dbReference type="Google" id="ProtNLM"/>
    </source>
</evidence>
<dbReference type="SMART" id="SM01388">
    <property type="entry name" value="Mob1_phocein"/>
    <property type="match status" value="1"/>
</dbReference>
<dbReference type="InterPro" id="IPR005301">
    <property type="entry name" value="MOB_kinase_act_fam"/>
</dbReference>
<dbReference type="OMA" id="WIEIRIN"/>
<feature type="binding site" evidence="1">
    <location>
        <position position="97"/>
    </location>
    <ligand>
        <name>Zn(2+)</name>
        <dbReference type="ChEBI" id="CHEBI:29105"/>
    </ligand>
</feature>
<evidence type="ECO:0000313" key="3">
    <source>
        <dbReference type="Proteomes" id="UP000318571"/>
    </source>
</evidence>
<protein>
    <recommendedName>
        <fullName evidence="4">MOB kinase activator-like 3</fullName>
    </recommendedName>
</protein>
<dbReference type="AlphaFoldDB" id="A0A553N9N6"/>
<keyword evidence="1" id="KW-0862">Zinc</keyword>
<feature type="binding site" evidence="1">
    <location>
        <position position="174"/>
    </location>
    <ligand>
        <name>Zn(2+)</name>
        <dbReference type="ChEBI" id="CHEBI:29105"/>
    </ligand>
</feature>
<gene>
    <name evidence="2" type="ORF">TCAL_03181</name>
</gene>
<sequence length="228" mass="26780">MASILSHLMKSDGTAVKRRKFTEGTLRHNLYKKARETLHEGMNLKQASHLDRFKFQGVKLPPDETFNDWLAVHVVDFFNRIQVLYGVVADVCTEASCPIMSGGSQYEYFWLDGQEFKKPTALSAPEYHLRLFQWVEKQIFDESIFPPDTDSDFPKNFKKTCQKILNRMFRVFVHVYIHHFDRLMEINAEPHGNTLFKHFYYFVTEFQLMDEKAFAPLALLIDKICNDP</sequence>
<dbReference type="Pfam" id="PF03637">
    <property type="entry name" value="Mob1_phocein"/>
    <property type="match status" value="1"/>
</dbReference>
<comment type="caution">
    <text evidence="2">The sequence shown here is derived from an EMBL/GenBank/DDBJ whole genome shotgun (WGS) entry which is preliminary data.</text>
</comment>
<dbReference type="EMBL" id="VCGU01000459">
    <property type="protein sequence ID" value="TRY62152.1"/>
    <property type="molecule type" value="Genomic_DNA"/>
</dbReference>
<name>A0A553N9N6_TIGCA</name>
<dbReference type="InterPro" id="IPR036703">
    <property type="entry name" value="MOB_kinase_act_sf"/>
</dbReference>
<evidence type="ECO:0000313" key="2">
    <source>
        <dbReference type="EMBL" id="TRY62152.1"/>
    </source>
</evidence>
<dbReference type="Proteomes" id="UP000318571">
    <property type="component" value="Chromosome 8"/>
</dbReference>
<keyword evidence="1" id="KW-0479">Metal-binding</keyword>
<proteinExistence type="predicted"/>
<dbReference type="PANTHER" id="PTHR22599">
    <property type="entry name" value="MPS ONE BINDER KINASE ACTIVATOR-LIKE MOB"/>
    <property type="match status" value="1"/>
</dbReference>
<reference evidence="2 3" key="1">
    <citation type="journal article" date="2018" name="Nat. Ecol. Evol.">
        <title>Genomic signatures of mitonuclear coevolution across populations of Tigriopus californicus.</title>
        <authorList>
            <person name="Barreto F.S."/>
            <person name="Watson E.T."/>
            <person name="Lima T.G."/>
            <person name="Willett C.S."/>
            <person name="Edmands S."/>
            <person name="Li W."/>
            <person name="Burton R.S."/>
        </authorList>
    </citation>
    <scope>NUCLEOTIDE SEQUENCE [LARGE SCALE GENOMIC DNA]</scope>
    <source>
        <strain evidence="2 3">San Diego</strain>
    </source>
</reference>